<protein>
    <submittedName>
        <fullName evidence="10">YihY family inner membrane protein</fullName>
    </submittedName>
</protein>
<evidence type="ECO:0000313" key="11">
    <source>
        <dbReference type="Proteomes" id="UP000461288"/>
    </source>
</evidence>
<dbReference type="Proteomes" id="UP000461288">
    <property type="component" value="Unassembled WGS sequence"/>
</dbReference>
<reference evidence="8 13" key="1">
    <citation type="submission" date="2019-12" db="EMBL/GenBank/DDBJ databases">
        <title>complete genome sequences of Pseudomonas otitidis str. WP8-S17-CRE-03 isolated from wastewater treatment plant effluent.</title>
        <authorList>
            <person name="Sekizuka T."/>
            <person name="Itokawa K."/>
            <person name="Yatsu K."/>
            <person name="Inamine Y."/>
            <person name="Kuroda M."/>
        </authorList>
    </citation>
    <scope>NUCLEOTIDE SEQUENCE [LARGE SCALE GENOMIC DNA]</scope>
    <source>
        <strain evidence="8 13">WP8-S17-CRE-03</strain>
    </source>
</reference>
<keyword evidence="3 7" id="KW-0812">Transmembrane</keyword>
<dbReference type="Proteomes" id="UP000501237">
    <property type="component" value="Chromosome"/>
</dbReference>
<evidence type="ECO:0000313" key="10">
    <source>
        <dbReference type="EMBL" id="MWK56340.1"/>
    </source>
</evidence>
<feature type="transmembrane region" description="Helical" evidence="7">
    <location>
        <begin position="215"/>
        <end position="235"/>
    </location>
</feature>
<gene>
    <name evidence="10" type="ORF">GO594_10170</name>
    <name evidence="9" type="ORF">PtoMrB4_08190</name>
    <name evidence="8" type="ORF">WP8S17C03_07810</name>
</gene>
<dbReference type="Pfam" id="PF03631">
    <property type="entry name" value="Virul_fac_BrkB"/>
    <property type="match status" value="1"/>
</dbReference>
<evidence type="ECO:0000313" key="8">
    <source>
        <dbReference type="EMBL" id="BBT14732.1"/>
    </source>
</evidence>
<evidence type="ECO:0000313" key="12">
    <source>
        <dbReference type="Proteomes" id="UP000501237"/>
    </source>
</evidence>
<comment type="subcellular location">
    <subcellularLocation>
        <location evidence="1">Cell membrane</location>
        <topology evidence="1">Multi-pass membrane protein</topology>
    </subcellularLocation>
</comment>
<feature type="transmembrane region" description="Helical" evidence="7">
    <location>
        <begin position="35"/>
        <end position="57"/>
    </location>
</feature>
<dbReference type="EMBL" id="WTFN01000019">
    <property type="protein sequence ID" value="MWK56340.1"/>
    <property type="molecule type" value="Genomic_DNA"/>
</dbReference>
<name>A0A679GD47_9GAMM</name>
<accession>A0A679GD47</accession>
<keyword evidence="4 7" id="KW-1133">Transmembrane helix</keyword>
<dbReference type="Proteomes" id="UP000515591">
    <property type="component" value="Chromosome"/>
</dbReference>
<feature type="region of interest" description="Disordered" evidence="6">
    <location>
        <begin position="280"/>
        <end position="299"/>
    </location>
</feature>
<dbReference type="PIRSF" id="PIRSF035875">
    <property type="entry name" value="RNase_BN"/>
    <property type="match status" value="1"/>
</dbReference>
<feature type="transmembrane region" description="Helical" evidence="7">
    <location>
        <begin position="247"/>
        <end position="269"/>
    </location>
</feature>
<keyword evidence="5 7" id="KW-0472">Membrane</keyword>
<dbReference type="EMBL" id="AP022213">
    <property type="protein sequence ID" value="BBT14732.1"/>
    <property type="molecule type" value="Genomic_DNA"/>
</dbReference>
<dbReference type="NCBIfam" id="TIGR00765">
    <property type="entry name" value="yihY_not_rbn"/>
    <property type="match status" value="1"/>
</dbReference>
<reference evidence="10 11" key="2">
    <citation type="submission" date="2019-12" db="EMBL/GenBank/DDBJ databases">
        <title>Draft genome sequence of Pseudomonas otitidis recovered from a chicken carcass.</title>
        <authorList>
            <person name="Vieira T.R."/>
            <person name="Oliviera E.F.C."/>
            <person name="Silva N.M.V."/>
            <person name="Sambrano G.E."/>
            <person name="Cibulski S.P."/>
            <person name="Cardoso M.R.I."/>
        </authorList>
    </citation>
    <scope>NUCLEOTIDE SEQUENCE [LARGE SCALE GENOMIC DNA]</scope>
    <source>
        <strain evidence="10 11">25_K</strain>
    </source>
</reference>
<dbReference type="InterPro" id="IPR017039">
    <property type="entry name" value="Virul_fac_BrkB"/>
</dbReference>
<dbReference type="AlphaFoldDB" id="A0A679GD47"/>
<dbReference type="PANTHER" id="PTHR30213:SF0">
    <property type="entry name" value="UPF0761 MEMBRANE PROTEIN YIHY"/>
    <property type="match status" value="1"/>
</dbReference>
<feature type="transmembrane region" description="Helical" evidence="7">
    <location>
        <begin position="179"/>
        <end position="203"/>
    </location>
</feature>
<evidence type="ECO:0000256" key="2">
    <source>
        <dbReference type="ARBA" id="ARBA00022475"/>
    </source>
</evidence>
<organism evidence="9 12">
    <name type="scientific">Metapseudomonas otitidis</name>
    <dbReference type="NCBI Taxonomy" id="319939"/>
    <lineage>
        <taxon>Bacteria</taxon>
        <taxon>Pseudomonadati</taxon>
        <taxon>Pseudomonadota</taxon>
        <taxon>Gammaproteobacteria</taxon>
        <taxon>Pseudomonadales</taxon>
        <taxon>Pseudomonadaceae</taxon>
        <taxon>Metapseudomonas</taxon>
    </lineage>
</organism>
<feature type="transmembrane region" description="Helical" evidence="7">
    <location>
        <begin position="139"/>
        <end position="159"/>
    </location>
</feature>
<evidence type="ECO:0000313" key="13">
    <source>
        <dbReference type="Proteomes" id="UP000515591"/>
    </source>
</evidence>
<dbReference type="GO" id="GO:0005886">
    <property type="term" value="C:plasma membrane"/>
    <property type="evidence" value="ECO:0007669"/>
    <property type="project" value="UniProtKB-SubCell"/>
</dbReference>
<dbReference type="GeneID" id="57396033"/>
<evidence type="ECO:0000313" key="9">
    <source>
        <dbReference type="EMBL" id="BCA26842.1"/>
    </source>
</evidence>
<proteinExistence type="predicted"/>
<evidence type="ECO:0000256" key="3">
    <source>
        <dbReference type="ARBA" id="ARBA00022692"/>
    </source>
</evidence>
<evidence type="ECO:0000256" key="5">
    <source>
        <dbReference type="ARBA" id="ARBA00023136"/>
    </source>
</evidence>
<dbReference type="PANTHER" id="PTHR30213">
    <property type="entry name" value="INNER MEMBRANE PROTEIN YHJD"/>
    <property type="match status" value="1"/>
</dbReference>
<dbReference type="KEGG" id="poj:PtoMrB4_08190"/>
<evidence type="ECO:0000256" key="6">
    <source>
        <dbReference type="SAM" id="MobiDB-lite"/>
    </source>
</evidence>
<dbReference type="RefSeq" id="WP_142012372.1">
    <property type="nucleotide sequence ID" value="NZ_AP022213.1"/>
</dbReference>
<sequence>MIRYLGLKGVKGRTLLVSTVNEFIDDELPTYASALAFQMFFSLFPFLLLLIALIGFLHLPTFFDWLQTQAALVLPVEAMDLVRPAIEQLQTQKPGLFSLGAVVALWSASSAVRSSMDAMNRVYDVVESRPAWKRIPLSVLYTLGVAAFLLAAAGLMITGPQAMGWLAQRVGIEEAVVILWNWLRIPAAILLMMAVVATLYYLLPDVKQEFRFITPGSVLAVLAWLLASFGFSYYAQHFATYNAMYGSIGAIIILLLYLYLSAAVLLLGAELNAVIEHHSREGKNPGERRPGEDGSVAQG</sequence>
<feature type="compositionally biased region" description="Basic and acidic residues" evidence="6">
    <location>
        <begin position="280"/>
        <end position="292"/>
    </location>
</feature>
<evidence type="ECO:0000256" key="4">
    <source>
        <dbReference type="ARBA" id="ARBA00022989"/>
    </source>
</evidence>
<evidence type="ECO:0000256" key="7">
    <source>
        <dbReference type="SAM" id="Phobius"/>
    </source>
</evidence>
<reference evidence="9 12" key="3">
    <citation type="journal article" date="2020" name="Microbiol. Resour. Announc.">
        <title>Complete genome sequence of Pseudomonas otitidis strain MrB4, isolated from Lake Biwa in Japan.</title>
        <authorList>
            <person name="Miyazaki K."/>
            <person name="Hase E."/>
            <person name="Maruya T."/>
        </authorList>
    </citation>
    <scope>NUCLEOTIDE SEQUENCE [LARGE SCALE GENOMIC DNA]</scope>
    <source>
        <strain evidence="9 12">MrB4</strain>
    </source>
</reference>
<dbReference type="EMBL" id="AP022642">
    <property type="protein sequence ID" value="BCA26842.1"/>
    <property type="molecule type" value="Genomic_DNA"/>
</dbReference>
<keyword evidence="2" id="KW-1003">Cell membrane</keyword>
<evidence type="ECO:0000256" key="1">
    <source>
        <dbReference type="ARBA" id="ARBA00004651"/>
    </source>
</evidence>